<proteinExistence type="inferred from homology"/>
<evidence type="ECO:0000256" key="7">
    <source>
        <dbReference type="ARBA" id="ARBA00022927"/>
    </source>
</evidence>
<dbReference type="SUPFAM" id="SSF158544">
    <property type="entry name" value="GspK insert domain-like"/>
    <property type="match status" value="1"/>
</dbReference>
<dbReference type="KEGG" id="lrs:PX52LOC_05841"/>
<organism evidence="13 14">
    <name type="scientific">Limnoglobus roseus</name>
    <dbReference type="NCBI Taxonomy" id="2598579"/>
    <lineage>
        <taxon>Bacteria</taxon>
        <taxon>Pseudomonadati</taxon>
        <taxon>Planctomycetota</taxon>
        <taxon>Planctomycetia</taxon>
        <taxon>Gemmatales</taxon>
        <taxon>Gemmataceae</taxon>
        <taxon>Limnoglobus</taxon>
    </lineage>
</organism>
<dbReference type="PANTHER" id="PTHR38831">
    <property type="entry name" value="TYPE II SECRETION SYSTEM PROTEIN K"/>
    <property type="match status" value="1"/>
</dbReference>
<evidence type="ECO:0000259" key="12">
    <source>
        <dbReference type="Pfam" id="PF21687"/>
    </source>
</evidence>
<evidence type="ECO:0000256" key="8">
    <source>
        <dbReference type="ARBA" id="ARBA00022989"/>
    </source>
</evidence>
<dbReference type="AlphaFoldDB" id="A0A5C1AHY3"/>
<keyword evidence="6 11" id="KW-0812">Transmembrane</keyword>
<keyword evidence="7" id="KW-0653">Protein transport</keyword>
<dbReference type="InterPro" id="IPR038072">
    <property type="entry name" value="GspK_central_sf"/>
</dbReference>
<evidence type="ECO:0000256" key="4">
    <source>
        <dbReference type="ARBA" id="ARBA00022475"/>
    </source>
</evidence>
<dbReference type="Proteomes" id="UP000324974">
    <property type="component" value="Chromosome"/>
</dbReference>
<keyword evidence="9 11" id="KW-0472">Membrane</keyword>
<sequence length="507" mass="54575">MTTRPNAKPGYVLLVVVMVIVILSLTAYRFADAMGSELQVAYRAGEGLEAKSFAISGIHYTMGLLADPDSFANVLGSDPYDTDALVNVTVTSDGPRGGGRFTIVSVAESDTGGSGADKYALRYGVTDESGKINLNTMMRIDSSGEALRAMLILLPNMTDDVADAITDWLDADDDQRDSGAESGAYPNYRPRNGPINSIEELLLVRGVTVQNLFGNDRNRNGVQDPDENDGNDFNRGWSDYLTVYGHELNVDSTGQPRVYVNDTNMATVNQNLAAIVGQDLADYTIAYRLYTTSASTTAPATGTVTGTVNDLRTAVQNSLAANPTAKRQVRNSMLSMVNTRVTLPKAANAPMNAPTVVVNCPLNDETQLKSVIANVMDKVTAKSNYELNPRINVNTCPPTLLSVLPGVTPEDATNSVAVRANLDPTSAEYKTGAWLYTQAGMNINIFKNIETYITGYTQTYRVQAIGYFANGGPVARVEAVVDTNGGYPRIVYFRDLTDLGSGFTPPR</sequence>
<evidence type="ECO:0000256" key="2">
    <source>
        <dbReference type="ARBA" id="ARBA00007246"/>
    </source>
</evidence>
<keyword evidence="5" id="KW-0997">Cell inner membrane</keyword>
<keyword evidence="8 11" id="KW-1133">Transmembrane helix</keyword>
<comment type="similarity">
    <text evidence="2">Belongs to the GSP K family.</text>
</comment>
<evidence type="ECO:0000256" key="1">
    <source>
        <dbReference type="ARBA" id="ARBA00004533"/>
    </source>
</evidence>
<dbReference type="PANTHER" id="PTHR38831:SF2">
    <property type="entry name" value="TYPE II SECRETION SYSTEM PROTEIN K"/>
    <property type="match status" value="1"/>
</dbReference>
<name>A0A5C1AHY3_9BACT</name>
<feature type="transmembrane region" description="Helical" evidence="11">
    <location>
        <begin position="12"/>
        <end position="31"/>
    </location>
</feature>
<dbReference type="Gene3D" id="1.10.40.60">
    <property type="entry name" value="EpsJ-like"/>
    <property type="match status" value="1"/>
</dbReference>
<dbReference type="GO" id="GO:0005886">
    <property type="term" value="C:plasma membrane"/>
    <property type="evidence" value="ECO:0007669"/>
    <property type="project" value="UniProtKB-SubCell"/>
</dbReference>
<dbReference type="EMBL" id="CP042425">
    <property type="protein sequence ID" value="QEL18801.1"/>
    <property type="molecule type" value="Genomic_DNA"/>
</dbReference>
<evidence type="ECO:0000313" key="13">
    <source>
        <dbReference type="EMBL" id="QEL18801.1"/>
    </source>
</evidence>
<protein>
    <submittedName>
        <fullName evidence="13">General secretion pathway protein GspK</fullName>
    </submittedName>
</protein>
<dbReference type="RefSeq" id="WP_149113259.1">
    <property type="nucleotide sequence ID" value="NZ_CP042425.1"/>
</dbReference>
<feature type="region of interest" description="Disordered" evidence="10">
    <location>
        <begin position="214"/>
        <end position="234"/>
    </location>
</feature>
<evidence type="ECO:0000256" key="11">
    <source>
        <dbReference type="SAM" id="Phobius"/>
    </source>
</evidence>
<evidence type="ECO:0000256" key="10">
    <source>
        <dbReference type="SAM" id="MobiDB-lite"/>
    </source>
</evidence>
<comment type="subcellular location">
    <subcellularLocation>
        <location evidence="1">Cell inner membrane</location>
    </subcellularLocation>
</comment>
<keyword evidence="14" id="KW-1185">Reference proteome</keyword>
<evidence type="ECO:0000256" key="9">
    <source>
        <dbReference type="ARBA" id="ARBA00023136"/>
    </source>
</evidence>
<dbReference type="OrthoDB" id="260436at2"/>
<evidence type="ECO:0000313" key="14">
    <source>
        <dbReference type="Proteomes" id="UP000324974"/>
    </source>
</evidence>
<reference evidence="14" key="1">
    <citation type="submission" date="2019-08" db="EMBL/GenBank/DDBJ databases">
        <title>Limnoglobus roseus gen. nov., sp. nov., a novel freshwater planctomycete with a giant genome from the family Gemmataceae.</title>
        <authorList>
            <person name="Kulichevskaya I.S."/>
            <person name="Naumoff D.G."/>
            <person name="Miroshnikov K."/>
            <person name="Ivanova A."/>
            <person name="Philippov D.A."/>
            <person name="Hakobyan A."/>
            <person name="Rijpstra I.C."/>
            <person name="Sinninghe Damste J.S."/>
            <person name="Liesack W."/>
            <person name="Dedysh S.N."/>
        </authorList>
    </citation>
    <scope>NUCLEOTIDE SEQUENCE [LARGE SCALE GENOMIC DNA]</scope>
    <source>
        <strain evidence="14">PX52</strain>
    </source>
</reference>
<dbReference type="GO" id="GO:0009306">
    <property type="term" value="P:protein secretion"/>
    <property type="evidence" value="ECO:0007669"/>
    <property type="project" value="InterPro"/>
</dbReference>
<feature type="domain" description="T2SS protein K first SAM-like" evidence="12">
    <location>
        <begin position="130"/>
        <end position="209"/>
    </location>
</feature>
<gene>
    <name evidence="13" type="ORF">PX52LOC_05841</name>
</gene>
<dbReference type="InterPro" id="IPR005628">
    <property type="entry name" value="GspK"/>
</dbReference>
<evidence type="ECO:0000256" key="5">
    <source>
        <dbReference type="ARBA" id="ARBA00022519"/>
    </source>
</evidence>
<evidence type="ECO:0000256" key="6">
    <source>
        <dbReference type="ARBA" id="ARBA00022692"/>
    </source>
</evidence>
<dbReference type="Pfam" id="PF21687">
    <property type="entry name" value="T2SSK_1st"/>
    <property type="match status" value="1"/>
</dbReference>
<evidence type="ECO:0000256" key="3">
    <source>
        <dbReference type="ARBA" id="ARBA00022448"/>
    </source>
</evidence>
<keyword evidence="3" id="KW-0813">Transport</keyword>
<dbReference type="InterPro" id="IPR049031">
    <property type="entry name" value="T2SSK_SAM-like_1st"/>
</dbReference>
<keyword evidence="4" id="KW-1003">Cell membrane</keyword>
<accession>A0A5C1AHY3</accession>
<feature type="region of interest" description="Disordered" evidence="10">
    <location>
        <begin position="172"/>
        <end position="191"/>
    </location>
</feature>